<comment type="function">
    <text evidence="1 9">May be involved in recombinational repair of damaged DNA.</text>
</comment>
<evidence type="ECO:0000256" key="4">
    <source>
        <dbReference type="ARBA" id="ARBA00022741"/>
    </source>
</evidence>
<evidence type="ECO:0000259" key="12">
    <source>
        <dbReference type="Pfam" id="PF02463"/>
    </source>
</evidence>
<name>A0A7X6DSU6_9BACT</name>
<dbReference type="SUPFAM" id="SSF52540">
    <property type="entry name" value="P-loop containing nucleoside triphosphate hydrolases"/>
    <property type="match status" value="2"/>
</dbReference>
<keyword evidence="7 9" id="KW-0234">DNA repair</keyword>
<dbReference type="InterPro" id="IPR027417">
    <property type="entry name" value="P-loop_NTPase"/>
</dbReference>
<dbReference type="RefSeq" id="WP_168062264.1">
    <property type="nucleotide sequence ID" value="NZ_VTOW01000003.1"/>
</dbReference>
<dbReference type="InterPro" id="IPR003395">
    <property type="entry name" value="RecF/RecN/SMC_N"/>
</dbReference>
<dbReference type="GO" id="GO:0005524">
    <property type="term" value="F:ATP binding"/>
    <property type="evidence" value="ECO:0007669"/>
    <property type="project" value="UniProtKB-KW"/>
</dbReference>
<organism evidence="13 14">
    <name type="scientific">Candidatus Manganitrophus noduliformans</name>
    <dbReference type="NCBI Taxonomy" id="2606439"/>
    <lineage>
        <taxon>Bacteria</taxon>
        <taxon>Pseudomonadati</taxon>
        <taxon>Nitrospirota</taxon>
        <taxon>Nitrospiria</taxon>
        <taxon>Candidatus Troglogloeales</taxon>
        <taxon>Candidatus Manganitrophaceae</taxon>
        <taxon>Candidatus Manganitrophus</taxon>
    </lineage>
</organism>
<dbReference type="CDD" id="cd03241">
    <property type="entry name" value="ABC_RecN"/>
    <property type="match status" value="2"/>
</dbReference>
<feature type="coiled-coil region" evidence="10">
    <location>
        <begin position="328"/>
        <end position="362"/>
    </location>
</feature>
<dbReference type="Gene3D" id="3.40.50.300">
    <property type="entry name" value="P-loop containing nucleotide triphosphate hydrolases"/>
    <property type="match status" value="2"/>
</dbReference>
<evidence type="ECO:0000256" key="5">
    <source>
        <dbReference type="ARBA" id="ARBA00022763"/>
    </source>
</evidence>
<feature type="region of interest" description="Disordered" evidence="11">
    <location>
        <begin position="540"/>
        <end position="564"/>
    </location>
</feature>
<keyword evidence="10" id="KW-0175">Coiled coil</keyword>
<dbReference type="FunFam" id="3.40.50.300:FF:000356">
    <property type="entry name" value="DNA repair protein RecN"/>
    <property type="match status" value="1"/>
</dbReference>
<dbReference type="GO" id="GO:0043590">
    <property type="term" value="C:bacterial nucleoid"/>
    <property type="evidence" value="ECO:0007669"/>
    <property type="project" value="TreeGrafter"/>
</dbReference>
<comment type="similarity">
    <text evidence="2 9">Belongs to the RecN family.</text>
</comment>
<dbReference type="PANTHER" id="PTHR11059">
    <property type="entry name" value="DNA REPAIR PROTEIN RECN"/>
    <property type="match status" value="1"/>
</dbReference>
<protein>
    <recommendedName>
        <fullName evidence="3 9">DNA repair protein RecN</fullName>
    </recommendedName>
    <alternativeName>
        <fullName evidence="8 9">Recombination protein N</fullName>
    </alternativeName>
</protein>
<dbReference type="InterPro" id="IPR004604">
    <property type="entry name" value="DNA_recomb/repair_RecN"/>
</dbReference>
<dbReference type="NCBIfam" id="TIGR00634">
    <property type="entry name" value="recN"/>
    <property type="match status" value="1"/>
</dbReference>
<dbReference type="Proteomes" id="UP000534783">
    <property type="component" value="Unassembled WGS sequence"/>
</dbReference>
<evidence type="ECO:0000256" key="3">
    <source>
        <dbReference type="ARBA" id="ARBA00021315"/>
    </source>
</evidence>
<keyword evidence="6" id="KW-0067">ATP-binding</keyword>
<evidence type="ECO:0000256" key="2">
    <source>
        <dbReference type="ARBA" id="ARBA00009441"/>
    </source>
</evidence>
<evidence type="ECO:0000256" key="10">
    <source>
        <dbReference type="SAM" id="Coils"/>
    </source>
</evidence>
<keyword evidence="14" id="KW-1185">Reference proteome</keyword>
<evidence type="ECO:0000313" key="13">
    <source>
        <dbReference type="EMBL" id="NKE72529.1"/>
    </source>
</evidence>
<evidence type="ECO:0000256" key="8">
    <source>
        <dbReference type="ARBA" id="ARBA00033408"/>
    </source>
</evidence>
<evidence type="ECO:0000256" key="9">
    <source>
        <dbReference type="PIRNR" id="PIRNR003128"/>
    </source>
</evidence>
<sequence>MLRELRIQNYAIISEVSLEFSEGLNIITGETGAGKSILIDALSTLLGGRTFPEIIREGKDEALLEARFDSIDLPLLNDFPSSEWLILKRILSKSAKNRTYLNHSFANLSILKEVGQRLTEIHGQHEHHNLTNLEWQLDLLDAFGSLPEQRKQVANGYRVWHRLLQERTALQKLGSEGKQKQAFLEYQLSEINSANLQPGEEEALEKEEKTLKNWEAFLSATETSYALLSEEGGILSRLDETGNAIDRLNQITNDASEETQLWENAQINLKELSTLLRNRLNALEYDPHRLQEVTERLYLIQKLKKKYGLSLQEILSLRSQLEMDLSKISGCETELAEIERKIERAEKDLREKADSLSRARLKAKTKLEEKIQEELQLLGMEKTCFQITTERKSLSEDGIDRVEFLIALPRETPQSLGKIASGGELSRIMLALKVILAEVDPVEVLVFDEVDAGIGGGVAERVGKRLSKLSKTHQVFCITHLPQIAQFADHHYFVEKQDSEKRITTSVKRLSKKERVHELARMLGGVTITPITLQHAEEMIDRKSSEEETISSRQIKQLRRERSK</sequence>
<proteinExistence type="inferred from homology"/>
<dbReference type="GO" id="GO:0006310">
    <property type="term" value="P:DNA recombination"/>
    <property type="evidence" value="ECO:0007669"/>
    <property type="project" value="InterPro"/>
</dbReference>
<reference evidence="13 14" key="1">
    <citation type="journal article" date="2020" name="Nature">
        <title>Bacterial chemolithoautotrophy via manganese oxidation.</title>
        <authorList>
            <person name="Yu H."/>
            <person name="Leadbetter J.R."/>
        </authorList>
    </citation>
    <scope>NUCLEOTIDE SEQUENCE [LARGE SCALE GENOMIC DNA]</scope>
    <source>
        <strain evidence="13 14">Mn-1</strain>
    </source>
</reference>
<comment type="caution">
    <text evidence="13">The sequence shown here is derived from an EMBL/GenBank/DDBJ whole genome shotgun (WGS) entry which is preliminary data.</text>
</comment>
<accession>A0A7X6DSU6</accession>
<keyword evidence="5 9" id="KW-0227">DNA damage</keyword>
<dbReference type="EMBL" id="VTOW01000003">
    <property type="protein sequence ID" value="NKE72529.1"/>
    <property type="molecule type" value="Genomic_DNA"/>
</dbReference>
<dbReference type="GO" id="GO:0009432">
    <property type="term" value="P:SOS response"/>
    <property type="evidence" value="ECO:0007669"/>
    <property type="project" value="TreeGrafter"/>
</dbReference>
<evidence type="ECO:0000313" key="14">
    <source>
        <dbReference type="Proteomes" id="UP000534783"/>
    </source>
</evidence>
<keyword evidence="4" id="KW-0547">Nucleotide-binding</keyword>
<dbReference type="GO" id="GO:0006281">
    <property type="term" value="P:DNA repair"/>
    <property type="evidence" value="ECO:0007669"/>
    <property type="project" value="UniProtKB-KW"/>
</dbReference>
<evidence type="ECO:0000256" key="6">
    <source>
        <dbReference type="ARBA" id="ARBA00022840"/>
    </source>
</evidence>
<evidence type="ECO:0000256" key="1">
    <source>
        <dbReference type="ARBA" id="ARBA00003618"/>
    </source>
</evidence>
<evidence type="ECO:0000256" key="7">
    <source>
        <dbReference type="ARBA" id="ARBA00023204"/>
    </source>
</evidence>
<evidence type="ECO:0000256" key="11">
    <source>
        <dbReference type="SAM" id="MobiDB-lite"/>
    </source>
</evidence>
<feature type="domain" description="RecF/RecN/SMC N-terminal" evidence="12">
    <location>
        <begin position="2"/>
        <end position="499"/>
    </location>
</feature>
<dbReference type="PIRSF" id="PIRSF003128">
    <property type="entry name" value="RecN"/>
    <property type="match status" value="1"/>
</dbReference>
<dbReference type="PANTHER" id="PTHR11059:SF0">
    <property type="entry name" value="DNA REPAIR PROTEIN RECN"/>
    <property type="match status" value="1"/>
</dbReference>
<dbReference type="AlphaFoldDB" id="A0A7X6DSU6"/>
<gene>
    <name evidence="13" type="primary">recN</name>
    <name evidence="13" type="ORF">MNODULE_17395</name>
</gene>
<dbReference type="Pfam" id="PF02463">
    <property type="entry name" value="SMC_N"/>
    <property type="match status" value="1"/>
</dbReference>